<dbReference type="CDD" id="cd03443">
    <property type="entry name" value="PaaI_thioesterase"/>
    <property type="match status" value="1"/>
</dbReference>
<dbReference type="Gene3D" id="3.10.129.10">
    <property type="entry name" value="Hotdog Thioesterase"/>
    <property type="match status" value="1"/>
</dbReference>
<dbReference type="InterPro" id="IPR003736">
    <property type="entry name" value="PAAI_dom"/>
</dbReference>
<evidence type="ECO:0000259" key="3">
    <source>
        <dbReference type="Pfam" id="PF03061"/>
    </source>
</evidence>
<keyword evidence="5" id="KW-1185">Reference proteome</keyword>
<keyword evidence="2" id="KW-0378">Hydrolase</keyword>
<dbReference type="NCBIfam" id="TIGR00369">
    <property type="entry name" value="unchar_dom_1"/>
    <property type="match status" value="1"/>
</dbReference>
<accession>A0A918C6Q6</accession>
<dbReference type="InterPro" id="IPR006683">
    <property type="entry name" value="Thioestr_dom"/>
</dbReference>
<reference evidence="4" key="2">
    <citation type="submission" date="2020-09" db="EMBL/GenBank/DDBJ databases">
        <authorList>
            <person name="Sun Q."/>
            <person name="Ohkuma M."/>
        </authorList>
    </citation>
    <scope>NUCLEOTIDE SEQUENCE</scope>
    <source>
        <strain evidence="4">JCM 31311</strain>
    </source>
</reference>
<evidence type="ECO:0000313" key="5">
    <source>
        <dbReference type="Proteomes" id="UP000603865"/>
    </source>
</evidence>
<reference evidence="4" key="1">
    <citation type="journal article" date="2014" name="Int. J. Syst. Evol. Microbiol.">
        <title>Complete genome sequence of Corynebacterium casei LMG S-19264T (=DSM 44701T), isolated from a smear-ripened cheese.</title>
        <authorList>
            <consortium name="US DOE Joint Genome Institute (JGI-PGF)"/>
            <person name="Walter F."/>
            <person name="Albersmeier A."/>
            <person name="Kalinowski J."/>
            <person name="Ruckert C."/>
        </authorList>
    </citation>
    <scope>NUCLEOTIDE SEQUENCE</scope>
    <source>
        <strain evidence="4">JCM 31311</strain>
    </source>
</reference>
<proteinExistence type="inferred from homology"/>
<dbReference type="SUPFAM" id="SSF54637">
    <property type="entry name" value="Thioesterase/thiol ester dehydrase-isomerase"/>
    <property type="match status" value="1"/>
</dbReference>
<comment type="caution">
    <text evidence="4">The sequence shown here is derived from an EMBL/GenBank/DDBJ whole genome shotgun (WGS) entry which is preliminary data.</text>
</comment>
<dbReference type="EMBL" id="BMQL01000009">
    <property type="protein sequence ID" value="GGR07478.1"/>
    <property type="molecule type" value="Genomic_DNA"/>
</dbReference>
<gene>
    <name evidence="4" type="ORF">GCM10008957_20210</name>
</gene>
<dbReference type="GO" id="GO:0005829">
    <property type="term" value="C:cytosol"/>
    <property type="evidence" value="ECO:0007669"/>
    <property type="project" value="TreeGrafter"/>
</dbReference>
<dbReference type="PANTHER" id="PTHR43240">
    <property type="entry name" value="1,4-DIHYDROXY-2-NAPHTHOYL-COA THIOESTERASE 1"/>
    <property type="match status" value="1"/>
</dbReference>
<dbReference type="PANTHER" id="PTHR43240:SF5">
    <property type="entry name" value="1,4-DIHYDROXY-2-NAPHTHOYL-COA THIOESTERASE 1"/>
    <property type="match status" value="1"/>
</dbReference>
<dbReference type="GO" id="GO:0061522">
    <property type="term" value="F:1,4-dihydroxy-2-naphthoyl-CoA thioesterase activity"/>
    <property type="evidence" value="ECO:0007669"/>
    <property type="project" value="TreeGrafter"/>
</dbReference>
<comment type="similarity">
    <text evidence="1">Belongs to the thioesterase PaaI family.</text>
</comment>
<protein>
    <submittedName>
        <fullName evidence="4">Esterase</fullName>
    </submittedName>
</protein>
<dbReference type="AlphaFoldDB" id="A0A918C6Q6"/>
<evidence type="ECO:0000256" key="1">
    <source>
        <dbReference type="ARBA" id="ARBA00008324"/>
    </source>
</evidence>
<dbReference type="Pfam" id="PF03061">
    <property type="entry name" value="4HBT"/>
    <property type="match status" value="1"/>
</dbReference>
<evidence type="ECO:0000256" key="2">
    <source>
        <dbReference type="ARBA" id="ARBA00022801"/>
    </source>
</evidence>
<dbReference type="RefSeq" id="WP_229776004.1">
    <property type="nucleotide sequence ID" value="NZ_BMQL01000009.1"/>
</dbReference>
<dbReference type="InterPro" id="IPR029069">
    <property type="entry name" value="HotDog_dom_sf"/>
</dbReference>
<evidence type="ECO:0000313" key="4">
    <source>
        <dbReference type="EMBL" id="GGR07478.1"/>
    </source>
</evidence>
<name>A0A918C6Q6_9DEIO</name>
<sequence>MSAPNLKQMGDTTGTLIEHLGMTFSEASGQRVVAHMPVERRVQQPMGLLHGGASVALAETVASLGASLNVAERGMVAVGLEINANHLRGVSGGSVTATGTPIFQGRSTEVWQIELVDERGKLVCTSRCTLAIIPAPAAPPTPG</sequence>
<feature type="domain" description="Thioesterase" evidence="3">
    <location>
        <begin position="46"/>
        <end position="124"/>
    </location>
</feature>
<dbReference type="Proteomes" id="UP000603865">
    <property type="component" value="Unassembled WGS sequence"/>
</dbReference>
<organism evidence="4 5">
    <name type="scientific">Deinococcus ruber</name>
    <dbReference type="NCBI Taxonomy" id="1848197"/>
    <lineage>
        <taxon>Bacteria</taxon>
        <taxon>Thermotogati</taxon>
        <taxon>Deinococcota</taxon>
        <taxon>Deinococci</taxon>
        <taxon>Deinococcales</taxon>
        <taxon>Deinococcaceae</taxon>
        <taxon>Deinococcus</taxon>
    </lineage>
</organism>